<keyword evidence="1" id="KW-1133">Transmembrane helix</keyword>
<keyword evidence="1" id="KW-0812">Transmembrane</keyword>
<feature type="transmembrane region" description="Helical" evidence="1">
    <location>
        <begin position="214"/>
        <end position="238"/>
    </location>
</feature>
<gene>
    <name evidence="2" type="ORF">Voc01_073190</name>
</gene>
<accession>A0A8J4EHP2</accession>
<dbReference type="AlphaFoldDB" id="A0A8J4EHP2"/>
<protein>
    <submittedName>
        <fullName evidence="2">Uncharacterized protein</fullName>
    </submittedName>
</protein>
<evidence type="ECO:0000256" key="1">
    <source>
        <dbReference type="SAM" id="Phobius"/>
    </source>
</evidence>
<proteinExistence type="predicted"/>
<evidence type="ECO:0000313" key="3">
    <source>
        <dbReference type="Proteomes" id="UP000635606"/>
    </source>
</evidence>
<sequence length="241" mass="24807">MLGLLGDVLGWLVVAGIAAASGWAARQVIRAVGRAPGRNALIHVHEAGAVAIAVRGVIDGPPVVRGPLTGVPCALATASVTAAGELLPVWHRTIAGDLRVRYDHEIRTRPKQVTDRSGTLTVRADRIVVDVPVGRVTGFPTDSGVLDRLSALGLPPAVRGRIDADPGRFAVAEHVLSPGEVVHLTTGPAPSLPPDPPFHLSPGARGFVAAGLGIFTWFLVAVVLFGLACAGSIAFALITGQ</sequence>
<evidence type="ECO:0000313" key="2">
    <source>
        <dbReference type="EMBL" id="GIJ72402.1"/>
    </source>
</evidence>
<organism evidence="2 3">
    <name type="scientific">Virgisporangium ochraceum</name>
    <dbReference type="NCBI Taxonomy" id="65505"/>
    <lineage>
        <taxon>Bacteria</taxon>
        <taxon>Bacillati</taxon>
        <taxon>Actinomycetota</taxon>
        <taxon>Actinomycetes</taxon>
        <taxon>Micromonosporales</taxon>
        <taxon>Micromonosporaceae</taxon>
        <taxon>Virgisporangium</taxon>
    </lineage>
</organism>
<dbReference type="RefSeq" id="WP_203932260.1">
    <property type="nucleotide sequence ID" value="NZ_BOPH01000101.1"/>
</dbReference>
<name>A0A8J4EHP2_9ACTN</name>
<dbReference type="EMBL" id="BOPH01000101">
    <property type="protein sequence ID" value="GIJ72402.1"/>
    <property type="molecule type" value="Genomic_DNA"/>
</dbReference>
<keyword evidence="1" id="KW-0472">Membrane</keyword>
<comment type="caution">
    <text evidence="2">The sequence shown here is derived from an EMBL/GenBank/DDBJ whole genome shotgun (WGS) entry which is preliminary data.</text>
</comment>
<dbReference type="Proteomes" id="UP000635606">
    <property type="component" value="Unassembled WGS sequence"/>
</dbReference>
<reference evidence="2" key="1">
    <citation type="submission" date="2021-01" db="EMBL/GenBank/DDBJ databases">
        <title>Whole genome shotgun sequence of Virgisporangium ochraceum NBRC 16418.</title>
        <authorList>
            <person name="Komaki H."/>
            <person name="Tamura T."/>
        </authorList>
    </citation>
    <scope>NUCLEOTIDE SEQUENCE</scope>
    <source>
        <strain evidence="2">NBRC 16418</strain>
    </source>
</reference>
<keyword evidence="3" id="KW-1185">Reference proteome</keyword>